<dbReference type="RefSeq" id="WP_248910886.1">
    <property type="nucleotide sequence ID" value="NZ_CP109981.1"/>
</dbReference>
<evidence type="ECO:0000259" key="2">
    <source>
        <dbReference type="Pfam" id="PF26424"/>
    </source>
</evidence>
<evidence type="ECO:0000313" key="3">
    <source>
        <dbReference type="EMBL" id="MFC7192621.1"/>
    </source>
</evidence>
<dbReference type="InterPro" id="IPR058428">
    <property type="entry name" value="DUF8115"/>
</dbReference>
<dbReference type="EMBL" id="JBHTAX010000005">
    <property type="protein sequence ID" value="MFC7192621.1"/>
    <property type="molecule type" value="Genomic_DNA"/>
</dbReference>
<reference evidence="3 4" key="1">
    <citation type="journal article" date="2019" name="Int. J. Syst. Evol. Microbiol.">
        <title>The Global Catalogue of Microorganisms (GCM) 10K type strain sequencing project: providing services to taxonomists for standard genome sequencing and annotation.</title>
        <authorList>
            <consortium name="The Broad Institute Genomics Platform"/>
            <consortium name="The Broad Institute Genome Sequencing Center for Infectious Disease"/>
            <person name="Wu L."/>
            <person name="Ma J."/>
        </authorList>
    </citation>
    <scope>NUCLEOTIDE SEQUENCE [LARGE SCALE GENOMIC DNA]</scope>
    <source>
        <strain evidence="3 4">RDMS1</strain>
    </source>
</reference>
<dbReference type="AlphaFoldDB" id="A0ABD5YTL0"/>
<evidence type="ECO:0000256" key="1">
    <source>
        <dbReference type="SAM" id="MobiDB-lite"/>
    </source>
</evidence>
<evidence type="ECO:0000313" key="4">
    <source>
        <dbReference type="Proteomes" id="UP001596417"/>
    </source>
</evidence>
<protein>
    <recommendedName>
        <fullName evidence="2">DUF8115 domain-containing protein</fullName>
    </recommendedName>
</protein>
<gene>
    <name evidence="3" type="ORF">ACFQL7_24300</name>
</gene>
<accession>A0ABD5YTL0</accession>
<proteinExistence type="predicted"/>
<name>A0ABD5YTL0_9EURY</name>
<feature type="region of interest" description="Disordered" evidence="1">
    <location>
        <begin position="1"/>
        <end position="27"/>
    </location>
</feature>
<feature type="compositionally biased region" description="Basic and acidic residues" evidence="1">
    <location>
        <begin position="8"/>
        <end position="22"/>
    </location>
</feature>
<comment type="caution">
    <text evidence="3">The sequence shown here is derived from an EMBL/GenBank/DDBJ whole genome shotgun (WGS) entry which is preliminary data.</text>
</comment>
<dbReference type="GeneID" id="76202315"/>
<keyword evidence="4" id="KW-1185">Reference proteome</keyword>
<dbReference type="Proteomes" id="UP001596417">
    <property type="component" value="Unassembled WGS sequence"/>
</dbReference>
<sequence>MSEEIDLEELKRQTSHGDRLDSDADNDQQQALADAILTELERIDAGEEQKTVSIWDGPTAAYIRALDEHPDQRAEVGDALRRQLDIDGDEPVDRSELVRFALRLGFRQAAPDKFETLKESVQKHVTQDL</sequence>
<organism evidence="3 4">
    <name type="scientific">Halocatena marina</name>
    <dbReference type="NCBI Taxonomy" id="2934937"/>
    <lineage>
        <taxon>Archaea</taxon>
        <taxon>Methanobacteriati</taxon>
        <taxon>Methanobacteriota</taxon>
        <taxon>Stenosarchaea group</taxon>
        <taxon>Halobacteria</taxon>
        <taxon>Halobacteriales</taxon>
        <taxon>Natronomonadaceae</taxon>
        <taxon>Halocatena</taxon>
    </lineage>
</organism>
<feature type="domain" description="DUF8115" evidence="2">
    <location>
        <begin position="1"/>
        <end position="128"/>
    </location>
</feature>
<dbReference type="Pfam" id="PF26424">
    <property type="entry name" value="DUF8115"/>
    <property type="match status" value="1"/>
</dbReference>